<protein>
    <submittedName>
        <fullName evidence="2">FkbM family methyltransferase</fullName>
    </submittedName>
</protein>
<dbReference type="SUPFAM" id="SSF53335">
    <property type="entry name" value="S-adenosyl-L-methionine-dependent methyltransferases"/>
    <property type="match status" value="1"/>
</dbReference>
<dbReference type="OrthoDB" id="5329963at2"/>
<evidence type="ECO:0000313" key="2">
    <source>
        <dbReference type="EMBL" id="KAA8785064.1"/>
    </source>
</evidence>
<keyword evidence="2" id="KW-0489">Methyltransferase</keyword>
<dbReference type="InterPro" id="IPR052514">
    <property type="entry name" value="SAM-dependent_MTase"/>
</dbReference>
<feature type="domain" description="Methyltransferase FkbM" evidence="1">
    <location>
        <begin position="101"/>
        <end position="259"/>
    </location>
</feature>
<dbReference type="PANTHER" id="PTHR34203">
    <property type="entry name" value="METHYLTRANSFERASE, FKBM FAMILY PROTEIN"/>
    <property type="match status" value="1"/>
</dbReference>
<dbReference type="NCBIfam" id="TIGR01444">
    <property type="entry name" value="fkbM_fam"/>
    <property type="match status" value="1"/>
</dbReference>
<dbReference type="AlphaFoldDB" id="A0A5M9WTU6"/>
<organism evidence="2 3">
    <name type="scientific">Paenibacillus amylolyticus</name>
    <dbReference type="NCBI Taxonomy" id="1451"/>
    <lineage>
        <taxon>Bacteria</taxon>
        <taxon>Bacillati</taxon>
        <taxon>Bacillota</taxon>
        <taxon>Bacilli</taxon>
        <taxon>Bacillales</taxon>
        <taxon>Paenibacillaceae</taxon>
        <taxon>Paenibacillus</taxon>
    </lineage>
</organism>
<dbReference type="PANTHER" id="PTHR34203:SF15">
    <property type="entry name" value="SLL1173 PROTEIN"/>
    <property type="match status" value="1"/>
</dbReference>
<dbReference type="Proteomes" id="UP000323664">
    <property type="component" value="Unassembled WGS sequence"/>
</dbReference>
<name>A0A5M9WTU6_PAEAM</name>
<comment type="caution">
    <text evidence="2">The sequence shown here is derived from an EMBL/GenBank/DDBJ whole genome shotgun (WGS) entry which is preliminary data.</text>
</comment>
<sequence>MNTREMQIAENISKGKFLKLKDQIHNFAGMADALRTLIRNDIASIEITEHITLIHLKDGRKYKWNPEILDMAVWLLEKGTVEPDETAMVQRLVGEGNIALDIGANAGWYSILLANLVGGNGEVHAFEPLDDANQALIGNAELNGCRNLHVHPYAVSNKEGGAELFVPSYHLNTLASLTSNPYVSESRLKCQLVSLDRFVQDNSLTNVHFIKIDAEGHELAILQGAKQMICACHPILMLECLDQQAFEEIRQFLEPIGYSFYMAKQGVLVQKVTLGQLGQESNIFCMRPEQAAPYLHEC</sequence>
<reference evidence="2 3" key="1">
    <citation type="journal article" date="2019" name="J. Ind. Microbiol. Biotechnol.">
        <title>Paenibacillus amylolyticus 27C64 has a diverse set of carbohydrate-active enzymes and complete pectin deconstruction system.</title>
        <authorList>
            <person name="Keggi C."/>
            <person name="Doran-Peterson J."/>
        </authorList>
    </citation>
    <scope>NUCLEOTIDE SEQUENCE [LARGE SCALE GENOMIC DNA]</scope>
    <source>
        <strain evidence="2 3">27C64</strain>
    </source>
</reference>
<dbReference type="Gene3D" id="3.40.50.150">
    <property type="entry name" value="Vaccinia Virus protein VP39"/>
    <property type="match status" value="1"/>
</dbReference>
<dbReference type="Pfam" id="PF05050">
    <property type="entry name" value="Methyltransf_21"/>
    <property type="match status" value="1"/>
</dbReference>
<evidence type="ECO:0000259" key="1">
    <source>
        <dbReference type="Pfam" id="PF05050"/>
    </source>
</evidence>
<dbReference type="InterPro" id="IPR029063">
    <property type="entry name" value="SAM-dependent_MTases_sf"/>
</dbReference>
<dbReference type="RefSeq" id="WP_123064865.1">
    <property type="nucleotide sequence ID" value="NZ_RIAS01000007.1"/>
</dbReference>
<proteinExistence type="predicted"/>
<dbReference type="InterPro" id="IPR006342">
    <property type="entry name" value="FkbM_mtfrase"/>
</dbReference>
<keyword evidence="2" id="KW-0808">Transferase</keyword>
<gene>
    <name evidence="2" type="ORF">EC604_14565</name>
</gene>
<dbReference type="GO" id="GO:0032259">
    <property type="term" value="P:methylation"/>
    <property type="evidence" value="ECO:0007669"/>
    <property type="project" value="UniProtKB-KW"/>
</dbReference>
<dbReference type="EMBL" id="RIAS01000007">
    <property type="protein sequence ID" value="KAA8785064.1"/>
    <property type="molecule type" value="Genomic_DNA"/>
</dbReference>
<accession>A0A5M9WTU6</accession>
<evidence type="ECO:0000313" key="3">
    <source>
        <dbReference type="Proteomes" id="UP000323664"/>
    </source>
</evidence>
<dbReference type="GO" id="GO:0008168">
    <property type="term" value="F:methyltransferase activity"/>
    <property type="evidence" value="ECO:0007669"/>
    <property type="project" value="UniProtKB-KW"/>
</dbReference>